<dbReference type="EMBL" id="QPGB01000002">
    <property type="protein sequence ID" value="RCS58390.1"/>
    <property type="molecule type" value="Genomic_DNA"/>
</dbReference>
<feature type="domain" description="PpiC" evidence="8">
    <location>
        <begin position="171"/>
        <end position="273"/>
    </location>
</feature>
<dbReference type="PANTHER" id="PTHR47637:SF1">
    <property type="entry name" value="CHAPERONE SURA"/>
    <property type="match status" value="1"/>
</dbReference>
<dbReference type="InterPro" id="IPR015391">
    <property type="entry name" value="SurA_N"/>
</dbReference>
<evidence type="ECO:0000256" key="2">
    <source>
        <dbReference type="ARBA" id="ARBA00022737"/>
    </source>
</evidence>
<dbReference type="PANTHER" id="PTHR47637">
    <property type="entry name" value="CHAPERONE SURA"/>
    <property type="match status" value="1"/>
</dbReference>
<dbReference type="InterPro" id="IPR023034">
    <property type="entry name" value="PPIase_SurA"/>
</dbReference>
<dbReference type="Gene3D" id="1.10.4030.10">
    <property type="entry name" value="Porin chaperone SurA, peptide-binding domain"/>
    <property type="match status" value="1"/>
</dbReference>
<organism evidence="9 10">
    <name type="scientific">Parvibium lacunae</name>
    <dbReference type="NCBI Taxonomy" id="1888893"/>
    <lineage>
        <taxon>Bacteria</taxon>
        <taxon>Pseudomonadati</taxon>
        <taxon>Pseudomonadota</taxon>
        <taxon>Betaproteobacteria</taxon>
        <taxon>Burkholderiales</taxon>
        <taxon>Alcaligenaceae</taxon>
        <taxon>Parvibium</taxon>
    </lineage>
</organism>
<evidence type="ECO:0000256" key="3">
    <source>
        <dbReference type="ARBA" id="ARBA00022764"/>
    </source>
</evidence>
<dbReference type="PROSITE" id="PS50198">
    <property type="entry name" value="PPIC_PPIASE_2"/>
    <property type="match status" value="2"/>
</dbReference>
<keyword evidence="10" id="KW-1185">Reference proteome</keyword>
<comment type="subcellular location">
    <subcellularLocation>
        <location evidence="7">Periplasm</location>
    </subcellularLocation>
    <text evidence="7">Is capable of associating with the outer membrane.</text>
</comment>
<dbReference type="GO" id="GO:0042277">
    <property type="term" value="F:peptide binding"/>
    <property type="evidence" value="ECO:0007669"/>
    <property type="project" value="InterPro"/>
</dbReference>
<evidence type="ECO:0000313" key="10">
    <source>
        <dbReference type="Proteomes" id="UP000252357"/>
    </source>
</evidence>
<dbReference type="InterPro" id="IPR027304">
    <property type="entry name" value="Trigger_fact/SurA_dom_sf"/>
</dbReference>
<proteinExistence type="inferred from homology"/>
<keyword evidence="6 7" id="KW-0413">Isomerase</keyword>
<dbReference type="OrthoDB" id="14196at2"/>
<evidence type="ECO:0000259" key="8">
    <source>
        <dbReference type="PROSITE" id="PS50198"/>
    </source>
</evidence>
<dbReference type="SUPFAM" id="SSF54534">
    <property type="entry name" value="FKBP-like"/>
    <property type="match status" value="2"/>
</dbReference>
<keyword evidence="2 7" id="KW-0677">Repeat</keyword>
<dbReference type="EC" id="5.2.1.8" evidence="7"/>
<keyword evidence="3 7" id="KW-0574">Periplasm</keyword>
<accession>A0A368L5H4</accession>
<evidence type="ECO:0000256" key="1">
    <source>
        <dbReference type="ARBA" id="ARBA00022729"/>
    </source>
</evidence>
<evidence type="ECO:0000256" key="5">
    <source>
        <dbReference type="ARBA" id="ARBA00023186"/>
    </source>
</evidence>
<evidence type="ECO:0000313" key="9">
    <source>
        <dbReference type="EMBL" id="RCS58390.1"/>
    </source>
</evidence>
<comment type="domain">
    <text evidence="7">The PPIase activity resides only in the second parvulin domain. The N-terminal region and the C-terminal tail are necessary and sufficient for the chaperone activity of SurA. The PPIase activity is dispensable for SurA to function as a chaperone. The N-terminal region and the C-terminal tail are also required for porin recognition.</text>
</comment>
<dbReference type="GO" id="GO:0003755">
    <property type="term" value="F:peptidyl-prolyl cis-trans isomerase activity"/>
    <property type="evidence" value="ECO:0007669"/>
    <property type="project" value="UniProtKB-UniRule"/>
</dbReference>
<keyword evidence="5 7" id="KW-0143">Chaperone</keyword>
<evidence type="ECO:0000256" key="4">
    <source>
        <dbReference type="ARBA" id="ARBA00023110"/>
    </source>
</evidence>
<evidence type="ECO:0000256" key="6">
    <source>
        <dbReference type="ARBA" id="ARBA00023235"/>
    </source>
</evidence>
<dbReference type="SUPFAM" id="SSF109998">
    <property type="entry name" value="Triger factor/SurA peptide-binding domain-like"/>
    <property type="match status" value="1"/>
</dbReference>
<comment type="function">
    <text evidence="7">Chaperone involved in the correct folding and assembly of outer membrane proteins. Recognizes specific patterns of aromatic residues and the orientation of their side chains, which are found more frequently in integral outer membrane proteins. May act in both early periplasmic and late outer membrane-associated steps of protein maturation.</text>
</comment>
<protein>
    <recommendedName>
        <fullName evidence="7">Chaperone SurA</fullName>
    </recommendedName>
    <alternativeName>
        <fullName evidence="7">Peptidyl-prolyl cis-trans isomerase SurA</fullName>
        <shortName evidence="7">PPIase SurA</shortName>
        <ecNumber evidence="7">5.2.1.8</ecNumber>
    </alternativeName>
    <alternativeName>
        <fullName evidence="7">Rotamase SurA</fullName>
    </alternativeName>
</protein>
<reference evidence="9 10" key="1">
    <citation type="journal article" date="2018" name="Int. J. Syst. Evol. Microbiol.">
        <title>Parvibium lacunae gen. nov., sp. nov., a new member of the family Alcaligenaceae isolated from a freshwater pond.</title>
        <authorList>
            <person name="Chen W.M."/>
            <person name="Xie P.B."/>
            <person name="Hsu M.Y."/>
            <person name="Sheu S.Y."/>
        </authorList>
    </citation>
    <scope>NUCLEOTIDE SEQUENCE [LARGE SCALE GENOMIC DNA]</scope>
    <source>
        <strain evidence="9 10">KMB9</strain>
    </source>
</reference>
<dbReference type="RefSeq" id="WP_114402473.1">
    <property type="nucleotide sequence ID" value="NZ_QPGB01000002.1"/>
</dbReference>
<dbReference type="InterPro" id="IPR050280">
    <property type="entry name" value="OMP_Chaperone_SurA"/>
</dbReference>
<dbReference type="Pfam" id="PF09312">
    <property type="entry name" value="SurA_N"/>
    <property type="match status" value="1"/>
</dbReference>
<feature type="domain" description="PpiC" evidence="8">
    <location>
        <begin position="286"/>
        <end position="384"/>
    </location>
</feature>
<dbReference type="GO" id="GO:0050821">
    <property type="term" value="P:protein stabilization"/>
    <property type="evidence" value="ECO:0007669"/>
    <property type="project" value="InterPro"/>
</dbReference>
<comment type="catalytic activity">
    <reaction evidence="7">
        <text>[protein]-peptidylproline (omega=180) = [protein]-peptidylproline (omega=0)</text>
        <dbReference type="Rhea" id="RHEA:16237"/>
        <dbReference type="Rhea" id="RHEA-COMP:10747"/>
        <dbReference type="Rhea" id="RHEA-COMP:10748"/>
        <dbReference type="ChEBI" id="CHEBI:83833"/>
        <dbReference type="ChEBI" id="CHEBI:83834"/>
        <dbReference type="EC" id="5.2.1.8"/>
    </reaction>
</comment>
<feature type="signal peptide" evidence="7">
    <location>
        <begin position="1"/>
        <end position="20"/>
    </location>
</feature>
<dbReference type="Gene3D" id="3.10.50.40">
    <property type="match status" value="2"/>
</dbReference>
<dbReference type="InterPro" id="IPR000297">
    <property type="entry name" value="PPIase_PpiC"/>
</dbReference>
<sequence precursor="true">MNNKLLACLCLSLASFALYAATPIQPIDRIVAVVNNSVITQNELNLRVRGYEQQMRTQGIRLPDRKTLEQQVLERLILEQAQLQLAKDLGIQAEDALIDRTISRIAQQNNVSLQVLRNRIEADGLSFAAFRQQVREDIVFNRLREREVDAKIQISDGEIDNFIAEQNNAANSELNLAQIFLRLPDNASPEQIATKQALAEKIIADLNQGQDFARLAATYSDGPEGLATGGNLGWRHIERVPQLFVDAVANVQVGQLTSLLRSPAGFHIVKLVGRRAADGALNGPAVQQTRARHILMRVSELVSETEALRRMQELRNRLANGANFVELARLYSGDGTAGKGGELGWLYPGDTVPEFEQAMDKLAVDEISQPVRSPFGWHIIQVLERKQEQMGADRLRLVARQILRERKSDEQYQEWLRQLRDKTFVEFRAEEIN</sequence>
<dbReference type="HAMAP" id="MF_01183">
    <property type="entry name" value="Chaperone_SurA"/>
    <property type="match status" value="1"/>
</dbReference>
<dbReference type="InterPro" id="IPR046357">
    <property type="entry name" value="PPIase_dom_sf"/>
</dbReference>
<dbReference type="GO" id="GO:0030288">
    <property type="term" value="C:outer membrane-bounded periplasmic space"/>
    <property type="evidence" value="ECO:0007669"/>
    <property type="project" value="InterPro"/>
</dbReference>
<gene>
    <name evidence="7" type="primary">surA</name>
    <name evidence="9" type="ORF">DU000_06110</name>
</gene>
<dbReference type="AlphaFoldDB" id="A0A368L5H4"/>
<evidence type="ECO:0000256" key="7">
    <source>
        <dbReference type="HAMAP-Rule" id="MF_01183"/>
    </source>
</evidence>
<dbReference type="GO" id="GO:0043165">
    <property type="term" value="P:Gram-negative-bacterium-type cell outer membrane assembly"/>
    <property type="evidence" value="ECO:0007669"/>
    <property type="project" value="InterPro"/>
</dbReference>
<dbReference type="Proteomes" id="UP000252357">
    <property type="component" value="Unassembled WGS sequence"/>
</dbReference>
<keyword evidence="4 7" id="KW-0697">Rotamase</keyword>
<keyword evidence="1 7" id="KW-0732">Signal</keyword>
<dbReference type="GO" id="GO:0006457">
    <property type="term" value="P:protein folding"/>
    <property type="evidence" value="ECO:0007669"/>
    <property type="project" value="UniProtKB-UniRule"/>
</dbReference>
<dbReference type="GO" id="GO:0051082">
    <property type="term" value="F:unfolded protein binding"/>
    <property type="evidence" value="ECO:0007669"/>
    <property type="project" value="UniProtKB-UniRule"/>
</dbReference>
<feature type="chain" id="PRO_5017089452" description="Chaperone SurA" evidence="7">
    <location>
        <begin position="21"/>
        <end position="433"/>
    </location>
</feature>
<name>A0A368L5H4_9BURK</name>
<comment type="caution">
    <text evidence="9">The sequence shown here is derived from an EMBL/GenBank/DDBJ whole genome shotgun (WGS) entry which is preliminary data.</text>
</comment>
<dbReference type="Pfam" id="PF13616">
    <property type="entry name" value="Rotamase_3"/>
    <property type="match status" value="2"/>
</dbReference>